<evidence type="ECO:0000313" key="2">
    <source>
        <dbReference type="Proteomes" id="UP000326759"/>
    </source>
</evidence>
<dbReference type="AlphaFoldDB" id="A0A5N5SWH4"/>
<keyword evidence="2" id="KW-1185">Reference proteome</keyword>
<name>A0A5N5SWH4_9CRUS</name>
<dbReference type="Proteomes" id="UP000326759">
    <property type="component" value="Unassembled WGS sequence"/>
</dbReference>
<comment type="caution">
    <text evidence="1">The sequence shown here is derived from an EMBL/GenBank/DDBJ whole genome shotgun (WGS) entry which is preliminary data.</text>
</comment>
<organism evidence="1 2">
    <name type="scientific">Armadillidium nasatum</name>
    <dbReference type="NCBI Taxonomy" id="96803"/>
    <lineage>
        <taxon>Eukaryota</taxon>
        <taxon>Metazoa</taxon>
        <taxon>Ecdysozoa</taxon>
        <taxon>Arthropoda</taxon>
        <taxon>Crustacea</taxon>
        <taxon>Multicrustacea</taxon>
        <taxon>Malacostraca</taxon>
        <taxon>Eumalacostraca</taxon>
        <taxon>Peracarida</taxon>
        <taxon>Isopoda</taxon>
        <taxon>Oniscidea</taxon>
        <taxon>Crinocheta</taxon>
        <taxon>Armadillidiidae</taxon>
        <taxon>Armadillidium</taxon>
    </lineage>
</organism>
<sequence>MDEVLKKVSTLHRRIDKFEDKIHFQFQILSEAIADEKVSLENIHSRLDSLDFLTIKVEEVKSKFENESSVIRNRVAERLEILEKSTVENQDRDSESIPKKNVKKEAIVERHTRGMKSNTTISVEEQNDIQVKDGEKETGEVMLQTVENVMSRLLAAELNHFYLNMATKTDYSMKHLETLLASKLRKIEMLAKNSLLEIKDGRQDMSHVTHLQRTIIDKFPRQLLRQNSSCEVDF</sequence>
<protein>
    <submittedName>
        <fullName evidence="1">Uncharacterized protein</fullName>
    </submittedName>
</protein>
<accession>A0A5N5SWH4</accession>
<reference evidence="1 2" key="1">
    <citation type="journal article" date="2019" name="PLoS Biol.">
        <title>Sex chromosomes control vertical transmission of feminizing Wolbachia symbionts in an isopod.</title>
        <authorList>
            <person name="Becking T."/>
            <person name="Chebbi M.A."/>
            <person name="Giraud I."/>
            <person name="Moumen B."/>
            <person name="Laverre T."/>
            <person name="Caubet Y."/>
            <person name="Peccoud J."/>
            <person name="Gilbert C."/>
            <person name="Cordaux R."/>
        </authorList>
    </citation>
    <scope>NUCLEOTIDE SEQUENCE [LARGE SCALE GENOMIC DNA]</scope>
    <source>
        <strain evidence="1">ANa2</strain>
        <tissue evidence="1">Whole body excluding digestive tract and cuticle</tissue>
    </source>
</reference>
<evidence type="ECO:0000313" key="1">
    <source>
        <dbReference type="EMBL" id="KAB7498576.1"/>
    </source>
</evidence>
<dbReference type="EMBL" id="SEYY01019157">
    <property type="protein sequence ID" value="KAB7498576.1"/>
    <property type="molecule type" value="Genomic_DNA"/>
</dbReference>
<gene>
    <name evidence="1" type="ORF">Anas_07653</name>
</gene>
<proteinExistence type="predicted"/>